<organism evidence="1">
    <name type="scientific">Fervidicoccus fontis</name>
    <dbReference type="NCBI Taxonomy" id="683846"/>
    <lineage>
        <taxon>Archaea</taxon>
        <taxon>Thermoproteota</taxon>
        <taxon>Thermoprotei</taxon>
        <taxon>Fervidicoccales</taxon>
        <taxon>Fervidicoccaceae</taxon>
        <taxon>Fervidicoccus</taxon>
    </lineage>
</organism>
<name>A0A7C2UR11_9CREN</name>
<proteinExistence type="predicted"/>
<sequence length="120" mass="13400">MTRLPLLASGKLGADYELLFAYWEIAKEEGKGGEKDVVLRKEDLEMVEELASRKGKIMLEEIVSASLPIVLKRIDPQIAKKAYERVHGVEVPQDFAAIAIAKVIVLWIVEALEIEGKLNL</sequence>
<evidence type="ECO:0000313" key="1">
    <source>
        <dbReference type="EMBL" id="HEU97885.1"/>
    </source>
</evidence>
<dbReference type="Proteomes" id="UP000885664">
    <property type="component" value="Unassembled WGS sequence"/>
</dbReference>
<protein>
    <submittedName>
        <fullName evidence="1">Uncharacterized protein</fullName>
    </submittedName>
</protein>
<reference evidence="1" key="1">
    <citation type="journal article" date="2020" name="mSystems">
        <title>Genome- and Community-Level Interaction Insights into Carbon Utilization and Element Cycling Functions of Hydrothermarchaeota in Hydrothermal Sediment.</title>
        <authorList>
            <person name="Zhou Z."/>
            <person name="Liu Y."/>
            <person name="Xu W."/>
            <person name="Pan J."/>
            <person name="Luo Z.H."/>
            <person name="Li M."/>
        </authorList>
    </citation>
    <scope>NUCLEOTIDE SEQUENCE [LARGE SCALE GENOMIC DNA]</scope>
    <source>
        <strain evidence="1">SpSt-1259</strain>
    </source>
</reference>
<dbReference type="EMBL" id="DSFE01000074">
    <property type="protein sequence ID" value="HEU97885.1"/>
    <property type="molecule type" value="Genomic_DNA"/>
</dbReference>
<comment type="caution">
    <text evidence="1">The sequence shown here is derived from an EMBL/GenBank/DDBJ whole genome shotgun (WGS) entry which is preliminary data.</text>
</comment>
<dbReference type="AlphaFoldDB" id="A0A7C2UR11"/>
<accession>A0A7C2UR11</accession>
<gene>
    <name evidence="1" type="ORF">ENO36_03405</name>
</gene>